<organism evidence="2 3">
    <name type="scientific">Lactarius akahatsu</name>
    <dbReference type="NCBI Taxonomy" id="416441"/>
    <lineage>
        <taxon>Eukaryota</taxon>
        <taxon>Fungi</taxon>
        <taxon>Dikarya</taxon>
        <taxon>Basidiomycota</taxon>
        <taxon>Agaricomycotina</taxon>
        <taxon>Agaricomycetes</taxon>
        <taxon>Russulales</taxon>
        <taxon>Russulaceae</taxon>
        <taxon>Lactarius</taxon>
    </lineage>
</organism>
<evidence type="ECO:0008006" key="4">
    <source>
        <dbReference type="Google" id="ProtNLM"/>
    </source>
</evidence>
<dbReference type="InterPro" id="IPR027417">
    <property type="entry name" value="P-loop_NTPase"/>
</dbReference>
<proteinExistence type="predicted"/>
<evidence type="ECO:0000256" key="1">
    <source>
        <dbReference type="ARBA" id="ARBA00022801"/>
    </source>
</evidence>
<name>A0AAD4Q732_9AGAM</name>
<dbReference type="EMBL" id="JAKELL010000328">
    <property type="protein sequence ID" value="KAH8977313.1"/>
    <property type="molecule type" value="Genomic_DNA"/>
</dbReference>
<protein>
    <recommendedName>
        <fullName evidence="4">Helicase C-terminal domain-containing protein</fullName>
    </recommendedName>
</protein>
<keyword evidence="1" id="KW-0378">Hydrolase</keyword>
<dbReference type="Proteomes" id="UP001201163">
    <property type="component" value="Unassembled WGS sequence"/>
</dbReference>
<accession>A0AAD4Q732</accession>
<keyword evidence="3" id="KW-1185">Reference proteome</keyword>
<dbReference type="GO" id="GO:0016787">
    <property type="term" value="F:hydrolase activity"/>
    <property type="evidence" value="ECO:0007669"/>
    <property type="project" value="UniProtKB-KW"/>
</dbReference>
<reference evidence="2" key="1">
    <citation type="submission" date="2022-01" db="EMBL/GenBank/DDBJ databases">
        <title>Comparative genomics reveals a dynamic genome evolution in the ectomycorrhizal milk-cap (Lactarius) mushrooms.</title>
        <authorList>
            <consortium name="DOE Joint Genome Institute"/>
            <person name="Lebreton A."/>
            <person name="Tang N."/>
            <person name="Kuo A."/>
            <person name="LaButti K."/>
            <person name="Drula E."/>
            <person name="Barry K."/>
            <person name="Clum A."/>
            <person name="Lipzen A."/>
            <person name="Mousain D."/>
            <person name="Ng V."/>
            <person name="Wang R."/>
            <person name="Wang X."/>
            <person name="Dai Y."/>
            <person name="Henrissat B."/>
            <person name="Grigoriev I.V."/>
            <person name="Guerin-Laguette A."/>
            <person name="Yu F."/>
            <person name="Martin F.M."/>
        </authorList>
    </citation>
    <scope>NUCLEOTIDE SEQUENCE</scope>
    <source>
        <strain evidence="2">QP</strain>
    </source>
</reference>
<evidence type="ECO:0000313" key="2">
    <source>
        <dbReference type="EMBL" id="KAH8977313.1"/>
    </source>
</evidence>
<dbReference type="AlphaFoldDB" id="A0AAD4Q732"/>
<comment type="caution">
    <text evidence="2">The sequence shown here is derived from an EMBL/GenBank/DDBJ whole genome shotgun (WGS) entry which is preliminary data.</text>
</comment>
<dbReference type="Gene3D" id="3.40.50.300">
    <property type="entry name" value="P-loop containing nucleotide triphosphate hydrolases"/>
    <property type="match status" value="1"/>
</dbReference>
<dbReference type="CDD" id="cd18793">
    <property type="entry name" value="SF2_C_SNF"/>
    <property type="match status" value="1"/>
</dbReference>
<sequence length="100" mass="11412">MNLKMMVLEQLLNELFACGHKVLVFSQFITMLNIIKDWACECKIWQLGHIDGSTGPLEHRTEMDRFQRGSDATDAPSLFLLNTCTVTFWFDRHLGPGSGH</sequence>
<gene>
    <name evidence="2" type="ORF">EDB92DRAFT_1958308</name>
</gene>
<dbReference type="InterPro" id="IPR049730">
    <property type="entry name" value="SNF2/RAD54-like_C"/>
</dbReference>
<evidence type="ECO:0000313" key="3">
    <source>
        <dbReference type="Proteomes" id="UP001201163"/>
    </source>
</evidence>
<dbReference type="PANTHER" id="PTHR10799">
    <property type="entry name" value="SNF2/RAD54 HELICASE FAMILY"/>
    <property type="match status" value="1"/>
</dbReference>
<dbReference type="SUPFAM" id="SSF52540">
    <property type="entry name" value="P-loop containing nucleoside triphosphate hydrolases"/>
    <property type="match status" value="1"/>
</dbReference>